<keyword evidence="3" id="KW-1185">Reference proteome</keyword>
<evidence type="ECO:0000313" key="2">
    <source>
        <dbReference type="EMBL" id="MEQ2264811.1"/>
    </source>
</evidence>
<feature type="region of interest" description="Disordered" evidence="1">
    <location>
        <begin position="37"/>
        <end position="89"/>
    </location>
</feature>
<proteinExistence type="predicted"/>
<evidence type="ECO:0000313" key="3">
    <source>
        <dbReference type="Proteomes" id="UP001444071"/>
    </source>
</evidence>
<gene>
    <name evidence="2" type="ORF">XENORESO_019911</name>
</gene>
<dbReference type="EMBL" id="JAHRIM010030783">
    <property type="protein sequence ID" value="MEQ2264811.1"/>
    <property type="molecule type" value="Genomic_DNA"/>
</dbReference>
<organism evidence="2 3">
    <name type="scientific">Xenotaenia resolanae</name>
    <dbReference type="NCBI Taxonomy" id="208358"/>
    <lineage>
        <taxon>Eukaryota</taxon>
        <taxon>Metazoa</taxon>
        <taxon>Chordata</taxon>
        <taxon>Craniata</taxon>
        <taxon>Vertebrata</taxon>
        <taxon>Euteleostomi</taxon>
        <taxon>Actinopterygii</taxon>
        <taxon>Neopterygii</taxon>
        <taxon>Teleostei</taxon>
        <taxon>Neoteleostei</taxon>
        <taxon>Acanthomorphata</taxon>
        <taxon>Ovalentaria</taxon>
        <taxon>Atherinomorphae</taxon>
        <taxon>Cyprinodontiformes</taxon>
        <taxon>Goodeidae</taxon>
        <taxon>Xenotaenia</taxon>
    </lineage>
</organism>
<name>A0ABV0W5S1_9TELE</name>
<accession>A0ABV0W5S1</accession>
<comment type="caution">
    <text evidence="2">The sequence shown here is derived from an EMBL/GenBank/DDBJ whole genome shotgun (WGS) entry which is preliminary data.</text>
</comment>
<protein>
    <submittedName>
        <fullName evidence="2">Uncharacterized protein</fullName>
    </submittedName>
</protein>
<dbReference type="Proteomes" id="UP001444071">
    <property type="component" value="Unassembled WGS sequence"/>
</dbReference>
<evidence type="ECO:0000256" key="1">
    <source>
        <dbReference type="SAM" id="MobiDB-lite"/>
    </source>
</evidence>
<sequence>MHLLDRKLAELELPINLCSIQLQTALNFHINPGKTQISRQAGSDDGLENCSRDHNDRRRKAKATKAVSKSPSAQGGSLDGREGRLFPPLPQRNFCRLATVIA</sequence>
<reference evidence="2 3" key="1">
    <citation type="submission" date="2021-06" db="EMBL/GenBank/DDBJ databases">
        <authorList>
            <person name="Palmer J.M."/>
        </authorList>
    </citation>
    <scope>NUCLEOTIDE SEQUENCE [LARGE SCALE GENOMIC DNA]</scope>
    <source>
        <strain evidence="2 3">XR_2019</strain>
        <tissue evidence="2">Muscle</tissue>
    </source>
</reference>